<dbReference type="InterPro" id="IPR020260">
    <property type="entry name" value="Uncharacterised_YueH"/>
</dbReference>
<gene>
    <name evidence="1" type="ORF">A8F95_07355</name>
</gene>
<evidence type="ECO:0000313" key="2">
    <source>
        <dbReference type="Proteomes" id="UP000092578"/>
    </source>
</evidence>
<protein>
    <recommendedName>
        <fullName evidence="3">YueH-like protein</fullName>
    </recommendedName>
</protein>
<sequence length="80" mass="9246">MKIRKSYSDGEETKVFIYENKKEETFVVAVPSIEWSNSFTYEETGEKLIDRLAASLNGTALDEQAASEMAHRIYQWTCEM</sequence>
<accession>A0A1B9ATC7</accession>
<comment type="caution">
    <text evidence="1">The sequence shown here is derived from an EMBL/GenBank/DDBJ whole genome shotgun (WGS) entry which is preliminary data.</text>
</comment>
<dbReference type="Proteomes" id="UP000092578">
    <property type="component" value="Unassembled WGS sequence"/>
</dbReference>
<dbReference type="EMBL" id="MAYT01000023">
    <property type="protein sequence ID" value="OCA87084.1"/>
    <property type="molecule type" value="Genomic_DNA"/>
</dbReference>
<proteinExistence type="predicted"/>
<reference evidence="2" key="1">
    <citation type="submission" date="2016-05" db="EMBL/GenBank/DDBJ databases">
        <authorList>
            <person name="Liu B."/>
            <person name="Wang J."/>
            <person name="Zhu Y."/>
            <person name="Liu G."/>
            <person name="Chen Q."/>
            <person name="Chen Z."/>
            <person name="Lan J."/>
            <person name="Che J."/>
            <person name="Ge C."/>
            <person name="Shi H."/>
            <person name="Pan Z."/>
            <person name="Liu X."/>
        </authorList>
    </citation>
    <scope>NUCLEOTIDE SEQUENCE [LARGE SCALE GENOMIC DNA]</scope>
    <source>
        <strain evidence="2">FJAT-27215</strain>
    </source>
</reference>
<name>A0A1B9ATC7_9BACI</name>
<dbReference type="Pfam" id="PF14166">
    <property type="entry name" value="YueH"/>
    <property type="match status" value="1"/>
</dbReference>
<organism evidence="1 2">
    <name type="scientific">Pseudobacillus wudalianchiensis</name>
    <dbReference type="NCBI Taxonomy" id="1743143"/>
    <lineage>
        <taxon>Bacteria</taxon>
        <taxon>Bacillati</taxon>
        <taxon>Bacillota</taxon>
        <taxon>Bacilli</taxon>
        <taxon>Bacillales</taxon>
        <taxon>Bacillaceae</taxon>
        <taxon>Pseudobacillus</taxon>
    </lineage>
</organism>
<dbReference type="RefSeq" id="WP_065410540.1">
    <property type="nucleotide sequence ID" value="NZ_MAYT01000023.1"/>
</dbReference>
<dbReference type="AlphaFoldDB" id="A0A1B9ATC7"/>
<evidence type="ECO:0000313" key="1">
    <source>
        <dbReference type="EMBL" id="OCA87084.1"/>
    </source>
</evidence>
<evidence type="ECO:0008006" key="3">
    <source>
        <dbReference type="Google" id="ProtNLM"/>
    </source>
</evidence>
<keyword evidence="2" id="KW-1185">Reference proteome</keyword>